<name>A0A2T3GAW7_9BIFI</name>
<dbReference type="EMBL" id="NWTX01000006">
    <property type="protein sequence ID" value="PST46634.1"/>
    <property type="molecule type" value="Genomic_DNA"/>
</dbReference>
<gene>
    <name evidence="2" type="ORF">CPA40_04825</name>
</gene>
<organism evidence="2 3">
    <name type="scientific">Bifidobacterium callitrichos</name>
    <dbReference type="NCBI Taxonomy" id="762209"/>
    <lineage>
        <taxon>Bacteria</taxon>
        <taxon>Bacillati</taxon>
        <taxon>Actinomycetota</taxon>
        <taxon>Actinomycetes</taxon>
        <taxon>Bifidobacteriales</taxon>
        <taxon>Bifidobacteriaceae</taxon>
        <taxon>Bifidobacterium</taxon>
    </lineage>
</organism>
<dbReference type="GO" id="GO:0004077">
    <property type="term" value="F:biotin--[biotin carboxyl-carrier protein] ligase activity"/>
    <property type="evidence" value="ECO:0007669"/>
    <property type="project" value="TreeGrafter"/>
</dbReference>
<dbReference type="Proteomes" id="UP000240228">
    <property type="component" value="Unassembled WGS sequence"/>
</dbReference>
<evidence type="ECO:0000313" key="2">
    <source>
        <dbReference type="EMBL" id="PST46634.1"/>
    </source>
</evidence>
<dbReference type="PANTHER" id="PTHR12835:SF5">
    <property type="entry name" value="BIOTIN--PROTEIN LIGASE"/>
    <property type="match status" value="1"/>
</dbReference>
<dbReference type="InterPro" id="IPR045864">
    <property type="entry name" value="aa-tRNA-synth_II/BPL/LPL"/>
</dbReference>
<accession>A0A2T3GAW7</accession>
<dbReference type="RefSeq" id="WP_107043989.1">
    <property type="nucleotide sequence ID" value="NZ_NWTX01000006.1"/>
</dbReference>
<keyword evidence="2" id="KW-0436">Ligase</keyword>
<comment type="caution">
    <text evidence="2">The sequence shown here is derived from an EMBL/GenBank/DDBJ whole genome shotgun (WGS) entry which is preliminary data.</text>
</comment>
<dbReference type="InterPro" id="IPR004143">
    <property type="entry name" value="BPL_LPL_catalytic"/>
</dbReference>
<reference evidence="3" key="1">
    <citation type="submission" date="2017-09" db="EMBL/GenBank/DDBJ databases">
        <authorList>
            <person name="Sela D.A."/>
            <person name="Albert K."/>
        </authorList>
    </citation>
    <scope>NUCLEOTIDE SEQUENCE [LARGE SCALE GENOMIC DNA]</scope>
    <source>
        <strain evidence="3">UMA51805</strain>
    </source>
</reference>
<evidence type="ECO:0000259" key="1">
    <source>
        <dbReference type="Pfam" id="PF03099"/>
    </source>
</evidence>
<dbReference type="Gene3D" id="3.30.930.10">
    <property type="entry name" value="Bira Bifunctional Protein, Domain 2"/>
    <property type="match status" value="1"/>
</dbReference>
<reference evidence="2 3" key="2">
    <citation type="submission" date="2018-03" db="EMBL/GenBank/DDBJ databases">
        <title>The comparative genomics of Bifidobacterium callitrichos reflects dietary carbohydrate utilization within the common marmoset gut.</title>
        <authorList>
            <person name="Rani A."/>
        </authorList>
    </citation>
    <scope>NUCLEOTIDE SEQUENCE [LARGE SCALE GENOMIC DNA]</scope>
    <source>
        <strain evidence="2 3">UMA51805</strain>
    </source>
</reference>
<keyword evidence="3" id="KW-1185">Reference proteome</keyword>
<proteinExistence type="predicted"/>
<sequence>MMSLLKVAAPRLERTRSVADMVVSVADMDSTHAEARRMVERGEIVVNVGESGELASDHLPITVIAADYLSNALVRFGRPWITVPGKSLTATAVVPVPARVADDELFNGWLAMIGELAALDALEGEIDACGARPYDEDCGFKLKWPNDIYCHGLKIGGTVTEVMPSPSGGPASGVWRVVAFSFGANLLVPADHLPTPQATSLQMNVGPLPGIEELRDGIISRFAESLRSRLEAFVDSPMEQSKRLRSEMRHVCWMMGREIEAQLIDGSAVRGVVVALNDDASINVETPDGVTRALLASEVGLLQ</sequence>
<protein>
    <submittedName>
        <fullName evidence="2">Biotin--acetyl-CoA-carboxylase ligase</fullName>
    </submittedName>
</protein>
<evidence type="ECO:0000313" key="3">
    <source>
        <dbReference type="Proteomes" id="UP000240228"/>
    </source>
</evidence>
<dbReference type="AlphaFoldDB" id="A0A2T3GAW7"/>
<dbReference type="PANTHER" id="PTHR12835">
    <property type="entry name" value="BIOTIN PROTEIN LIGASE"/>
    <property type="match status" value="1"/>
</dbReference>
<dbReference type="Pfam" id="PF03099">
    <property type="entry name" value="BPL_LplA_LipB"/>
    <property type="match status" value="1"/>
</dbReference>
<feature type="domain" description="BPL/LPL catalytic" evidence="1">
    <location>
        <begin position="76"/>
        <end position="164"/>
    </location>
</feature>
<dbReference type="GO" id="GO:0005737">
    <property type="term" value="C:cytoplasm"/>
    <property type="evidence" value="ECO:0007669"/>
    <property type="project" value="TreeGrafter"/>
</dbReference>
<dbReference type="SUPFAM" id="SSF55681">
    <property type="entry name" value="Class II aaRS and biotin synthetases"/>
    <property type="match status" value="1"/>
</dbReference>